<protein>
    <submittedName>
        <fullName evidence="9">Carbohydrate ABC transporter permease</fullName>
    </submittedName>
</protein>
<dbReference type="SUPFAM" id="SSF161098">
    <property type="entry name" value="MetI-like"/>
    <property type="match status" value="1"/>
</dbReference>
<dbReference type="EMBL" id="DVFT01000026">
    <property type="protein sequence ID" value="HIQ95294.1"/>
    <property type="molecule type" value="Genomic_DNA"/>
</dbReference>
<gene>
    <name evidence="9" type="ORF">IAB26_01900</name>
</gene>
<sequence>MKARKRVSHLVIYLILIFFSIIALFPFAWMISASLKFNTQVFIYPIDWIPENPQWGNYLAVFQEFDFLRYFGNTAFVAITITIGTLLTSVLAAYAFAKLNFRGRDKIFLLYIATLMIPWQVIMIPQFLIVNGFHLNNSHWGLIVTQIFSPFGVFLLKQFFMGIPLEYTEAAKIDGCSHPRICFQIIVPMAKPALTTLILLTFMGAWNDYLAPLIYLRDEKLRTLQIGLHYFQGENETQWALLMAGAFMSMIPVLLLYIFAQKQLIEGMASAGGLKG</sequence>
<feature type="transmembrane region" description="Helical" evidence="7">
    <location>
        <begin position="12"/>
        <end position="31"/>
    </location>
</feature>
<feature type="transmembrane region" description="Helical" evidence="7">
    <location>
        <begin position="181"/>
        <end position="206"/>
    </location>
</feature>
<dbReference type="Gene3D" id="1.10.3720.10">
    <property type="entry name" value="MetI-like"/>
    <property type="match status" value="1"/>
</dbReference>
<comment type="subcellular location">
    <subcellularLocation>
        <location evidence="1 7">Cell membrane</location>
        <topology evidence="1 7">Multi-pass membrane protein</topology>
    </subcellularLocation>
</comment>
<feature type="transmembrane region" description="Helical" evidence="7">
    <location>
        <begin position="108"/>
        <end position="128"/>
    </location>
</feature>
<reference evidence="9" key="2">
    <citation type="journal article" date="2021" name="PeerJ">
        <title>Extensive microbial diversity within the chicken gut microbiome revealed by metagenomics and culture.</title>
        <authorList>
            <person name="Gilroy R."/>
            <person name="Ravi A."/>
            <person name="Getino M."/>
            <person name="Pursley I."/>
            <person name="Horton D.L."/>
            <person name="Alikhan N.F."/>
            <person name="Baker D."/>
            <person name="Gharbi K."/>
            <person name="Hall N."/>
            <person name="Watson M."/>
            <person name="Adriaenssens E.M."/>
            <person name="Foster-Nyarko E."/>
            <person name="Jarju S."/>
            <person name="Secka A."/>
            <person name="Antonio M."/>
            <person name="Oren A."/>
            <person name="Chaudhuri R.R."/>
            <person name="La Ragione R."/>
            <person name="Hildebrand F."/>
            <person name="Pallen M.J."/>
        </authorList>
    </citation>
    <scope>NUCLEOTIDE SEQUENCE</scope>
    <source>
        <strain evidence="9">ChiSjej3B21-11622</strain>
    </source>
</reference>
<dbReference type="InterPro" id="IPR000515">
    <property type="entry name" value="MetI-like"/>
</dbReference>
<keyword evidence="6 7" id="KW-0472">Membrane</keyword>
<name>A0A9D0ZT33_9FIRM</name>
<dbReference type="InterPro" id="IPR035906">
    <property type="entry name" value="MetI-like_sf"/>
</dbReference>
<evidence type="ECO:0000313" key="9">
    <source>
        <dbReference type="EMBL" id="HIQ95294.1"/>
    </source>
</evidence>
<reference evidence="9" key="1">
    <citation type="submission" date="2020-10" db="EMBL/GenBank/DDBJ databases">
        <authorList>
            <person name="Gilroy R."/>
        </authorList>
    </citation>
    <scope>NUCLEOTIDE SEQUENCE</scope>
    <source>
        <strain evidence="9">ChiSjej3B21-11622</strain>
    </source>
</reference>
<dbReference type="GO" id="GO:0005886">
    <property type="term" value="C:plasma membrane"/>
    <property type="evidence" value="ECO:0007669"/>
    <property type="project" value="UniProtKB-SubCell"/>
</dbReference>
<feature type="domain" description="ABC transmembrane type-1" evidence="8">
    <location>
        <begin position="71"/>
        <end position="260"/>
    </location>
</feature>
<comment type="caution">
    <text evidence="9">The sequence shown here is derived from an EMBL/GenBank/DDBJ whole genome shotgun (WGS) entry which is preliminary data.</text>
</comment>
<accession>A0A9D0ZT33</accession>
<keyword evidence="2 7" id="KW-0813">Transport</keyword>
<feature type="transmembrane region" description="Helical" evidence="7">
    <location>
        <begin position="75"/>
        <end position="96"/>
    </location>
</feature>
<organism evidence="9 10">
    <name type="scientific">Candidatus Limivivens merdigallinarum</name>
    <dbReference type="NCBI Taxonomy" id="2840859"/>
    <lineage>
        <taxon>Bacteria</taxon>
        <taxon>Bacillati</taxon>
        <taxon>Bacillota</taxon>
        <taxon>Clostridia</taxon>
        <taxon>Lachnospirales</taxon>
        <taxon>Lachnospiraceae</taxon>
        <taxon>Lachnospiraceae incertae sedis</taxon>
        <taxon>Candidatus Limivivens</taxon>
    </lineage>
</organism>
<dbReference type="CDD" id="cd06261">
    <property type="entry name" value="TM_PBP2"/>
    <property type="match status" value="1"/>
</dbReference>
<evidence type="ECO:0000256" key="5">
    <source>
        <dbReference type="ARBA" id="ARBA00022989"/>
    </source>
</evidence>
<keyword evidence="4 7" id="KW-0812">Transmembrane</keyword>
<evidence type="ECO:0000313" key="10">
    <source>
        <dbReference type="Proteomes" id="UP000886886"/>
    </source>
</evidence>
<dbReference type="PROSITE" id="PS50928">
    <property type="entry name" value="ABC_TM1"/>
    <property type="match status" value="1"/>
</dbReference>
<dbReference type="PANTHER" id="PTHR43744:SF12">
    <property type="entry name" value="ABC TRANSPORTER PERMEASE PROTEIN MG189-RELATED"/>
    <property type="match status" value="1"/>
</dbReference>
<evidence type="ECO:0000256" key="2">
    <source>
        <dbReference type="ARBA" id="ARBA00022448"/>
    </source>
</evidence>
<evidence type="ECO:0000256" key="6">
    <source>
        <dbReference type="ARBA" id="ARBA00023136"/>
    </source>
</evidence>
<keyword evidence="5 7" id="KW-1133">Transmembrane helix</keyword>
<dbReference type="AlphaFoldDB" id="A0A9D0ZT33"/>
<evidence type="ECO:0000256" key="3">
    <source>
        <dbReference type="ARBA" id="ARBA00022475"/>
    </source>
</evidence>
<dbReference type="Pfam" id="PF00528">
    <property type="entry name" value="BPD_transp_1"/>
    <property type="match status" value="1"/>
</dbReference>
<dbReference type="GO" id="GO:0055085">
    <property type="term" value="P:transmembrane transport"/>
    <property type="evidence" value="ECO:0007669"/>
    <property type="project" value="InterPro"/>
</dbReference>
<evidence type="ECO:0000256" key="4">
    <source>
        <dbReference type="ARBA" id="ARBA00022692"/>
    </source>
</evidence>
<evidence type="ECO:0000256" key="7">
    <source>
        <dbReference type="RuleBase" id="RU363032"/>
    </source>
</evidence>
<dbReference type="Proteomes" id="UP000886886">
    <property type="component" value="Unassembled WGS sequence"/>
</dbReference>
<feature type="transmembrane region" description="Helical" evidence="7">
    <location>
        <begin position="239"/>
        <end position="260"/>
    </location>
</feature>
<keyword evidence="3" id="KW-1003">Cell membrane</keyword>
<comment type="similarity">
    <text evidence="7">Belongs to the binding-protein-dependent transport system permease family.</text>
</comment>
<evidence type="ECO:0000256" key="1">
    <source>
        <dbReference type="ARBA" id="ARBA00004651"/>
    </source>
</evidence>
<proteinExistence type="inferred from homology"/>
<evidence type="ECO:0000259" key="8">
    <source>
        <dbReference type="PROSITE" id="PS50928"/>
    </source>
</evidence>
<feature type="transmembrane region" description="Helical" evidence="7">
    <location>
        <begin position="140"/>
        <end position="160"/>
    </location>
</feature>
<dbReference type="PANTHER" id="PTHR43744">
    <property type="entry name" value="ABC TRANSPORTER PERMEASE PROTEIN MG189-RELATED-RELATED"/>
    <property type="match status" value="1"/>
</dbReference>